<proteinExistence type="predicted"/>
<feature type="binding site" evidence="3">
    <location>
        <position position="83"/>
    </location>
    <ligand>
        <name>NAD(+)</name>
        <dbReference type="ChEBI" id="CHEBI:57540"/>
    </ligand>
</feature>
<sequence length="304" mass="32825">MEKIGIVGAGLMGQGIAQVFALAGHHVKVFDVNGDALASLVTRTTRNLLDLELDTSVVANIAPSADLEEAVNDADVVFEAGPENLAWKQELFAKLEKVAPASAILASNTSAIPITSIMSKVESGHRAMGTHWWNPPFLVPLVEIVKTPATDHAVAVRMFDLLTRVGKTPAMVEKDIPGFIGNRLQHALWREAISLVAHGVCDAETVDTVVKASFGRRLPVLGPLENADLVGTDLTLAIHQVLLPAIESEAEPSPYLDSLVKRGHLGMKTGQGFRQWTAEQQANLRSEVFQHLKAMDAASRREEK</sequence>
<dbReference type="GO" id="GO:0070403">
    <property type="term" value="F:NAD+ binding"/>
    <property type="evidence" value="ECO:0007669"/>
    <property type="project" value="InterPro"/>
</dbReference>
<organism evidence="6 7">
    <name type="scientific">Burkholderia aenigmatica</name>
    <dbReference type="NCBI Taxonomy" id="2015348"/>
    <lineage>
        <taxon>Bacteria</taxon>
        <taxon>Pseudomonadati</taxon>
        <taxon>Pseudomonadota</taxon>
        <taxon>Betaproteobacteria</taxon>
        <taxon>Burkholderiales</taxon>
        <taxon>Burkholderiaceae</taxon>
        <taxon>Burkholderia</taxon>
        <taxon>Burkholderia cepacia complex</taxon>
    </lineage>
</organism>
<dbReference type="PANTHER" id="PTHR48075">
    <property type="entry name" value="3-HYDROXYACYL-COA DEHYDROGENASE FAMILY PROTEIN"/>
    <property type="match status" value="1"/>
</dbReference>
<reference evidence="6 7" key="1">
    <citation type="submission" date="2020-04" db="EMBL/GenBank/DDBJ databases">
        <authorList>
            <person name="Depoorter E."/>
        </authorList>
    </citation>
    <scope>NUCLEOTIDE SEQUENCE [LARGE SCALE GENOMIC DNA]</scope>
    <source>
        <strain evidence="6 7">BCC0217</strain>
    </source>
</reference>
<dbReference type="SUPFAM" id="SSF51735">
    <property type="entry name" value="NAD(P)-binding Rossmann-fold domains"/>
    <property type="match status" value="1"/>
</dbReference>
<keyword evidence="3" id="KW-0520">NAD</keyword>
<feature type="domain" description="3-hydroxyacyl-CoA dehydrogenase C-terminal" evidence="4">
    <location>
        <begin position="178"/>
        <end position="276"/>
    </location>
</feature>
<protein>
    <submittedName>
        <fullName evidence="6">3-hydroxybutyryl-CoA dehydrogenase</fullName>
    </submittedName>
</protein>
<feature type="binding site" evidence="3">
    <location>
        <position position="110"/>
    </location>
    <ligand>
        <name>NAD(+)</name>
        <dbReference type="ChEBI" id="CHEBI:57540"/>
    </ligand>
</feature>
<dbReference type="InterPro" id="IPR006176">
    <property type="entry name" value="3-OHacyl-CoA_DH_NAD-bd"/>
</dbReference>
<feature type="binding site" evidence="3">
    <location>
        <position position="268"/>
    </location>
    <ligand>
        <name>NAD(+)</name>
        <dbReference type="ChEBI" id="CHEBI:57540"/>
    </ligand>
</feature>
<dbReference type="Proteomes" id="UP000494301">
    <property type="component" value="Unassembled WGS sequence"/>
</dbReference>
<evidence type="ECO:0000313" key="6">
    <source>
        <dbReference type="EMBL" id="CAB3961887.1"/>
    </source>
</evidence>
<dbReference type="SUPFAM" id="SSF48179">
    <property type="entry name" value="6-phosphogluconate dehydrogenase C-terminal domain-like"/>
    <property type="match status" value="1"/>
</dbReference>
<evidence type="ECO:0000259" key="5">
    <source>
        <dbReference type="Pfam" id="PF02737"/>
    </source>
</evidence>
<feature type="domain" description="3-hydroxyacyl-CoA dehydrogenase NAD binding" evidence="5">
    <location>
        <begin position="3"/>
        <end position="175"/>
    </location>
</feature>
<dbReference type="RefSeq" id="WP_236027328.1">
    <property type="nucleotide sequence ID" value="NZ_CABWIL020000004.1"/>
</dbReference>
<name>A0A6J5IQD9_9BURK</name>
<dbReference type="PANTHER" id="PTHR48075:SF5">
    <property type="entry name" value="3-HYDROXYBUTYRYL-COA DEHYDROGENASE"/>
    <property type="match status" value="1"/>
</dbReference>
<dbReference type="InterPro" id="IPR036291">
    <property type="entry name" value="NAD(P)-bd_dom_sf"/>
</dbReference>
<dbReference type="Pfam" id="PF02737">
    <property type="entry name" value="3HCDH_N"/>
    <property type="match status" value="1"/>
</dbReference>
<dbReference type="InterPro" id="IPR008927">
    <property type="entry name" value="6-PGluconate_DH-like_C_sf"/>
</dbReference>
<feature type="binding site" evidence="3">
    <location>
        <begin position="8"/>
        <end position="13"/>
    </location>
    <ligand>
        <name>NAD(+)</name>
        <dbReference type="ChEBI" id="CHEBI:57540"/>
    </ligand>
</feature>
<evidence type="ECO:0000259" key="4">
    <source>
        <dbReference type="Pfam" id="PF00725"/>
    </source>
</evidence>
<evidence type="ECO:0000256" key="3">
    <source>
        <dbReference type="PIRSR" id="PIRSR000105-2"/>
    </source>
</evidence>
<evidence type="ECO:0000256" key="1">
    <source>
        <dbReference type="ARBA" id="ARBA00023002"/>
    </source>
</evidence>
<feature type="binding site" evidence="3">
    <location>
        <position position="31"/>
    </location>
    <ligand>
        <name>NAD(+)</name>
        <dbReference type="ChEBI" id="CHEBI:57540"/>
    </ligand>
</feature>
<evidence type="ECO:0000256" key="2">
    <source>
        <dbReference type="PIRSR" id="PIRSR000105-1"/>
    </source>
</evidence>
<dbReference type="Gene3D" id="3.40.50.720">
    <property type="entry name" value="NAD(P)-binding Rossmann-like Domain"/>
    <property type="match status" value="1"/>
</dbReference>
<dbReference type="EMBL" id="CABWIL020000004">
    <property type="protein sequence ID" value="CAB3961887.1"/>
    <property type="molecule type" value="Genomic_DNA"/>
</dbReference>
<keyword evidence="1" id="KW-0560">Oxidoreductase</keyword>
<feature type="site" description="Important for catalytic activity" evidence="2">
    <location>
        <position position="131"/>
    </location>
</feature>
<dbReference type="InterPro" id="IPR006108">
    <property type="entry name" value="3HC_DH_C"/>
</dbReference>
<feature type="binding site" evidence="3">
    <location>
        <position position="88"/>
    </location>
    <ligand>
        <name>NAD(+)</name>
        <dbReference type="ChEBI" id="CHEBI:57540"/>
    </ligand>
</feature>
<dbReference type="AlphaFoldDB" id="A0A6J5IQD9"/>
<accession>A0A6J5IQD9</accession>
<evidence type="ECO:0000313" key="7">
    <source>
        <dbReference type="Proteomes" id="UP000494301"/>
    </source>
</evidence>
<dbReference type="GO" id="GO:0008691">
    <property type="term" value="F:3-hydroxybutyryl-CoA dehydrogenase activity"/>
    <property type="evidence" value="ECO:0007669"/>
    <property type="project" value="TreeGrafter"/>
</dbReference>
<dbReference type="GO" id="GO:0006635">
    <property type="term" value="P:fatty acid beta-oxidation"/>
    <property type="evidence" value="ECO:0007669"/>
    <property type="project" value="TreeGrafter"/>
</dbReference>
<dbReference type="Pfam" id="PF00725">
    <property type="entry name" value="3HCDH"/>
    <property type="match status" value="1"/>
</dbReference>
<dbReference type="Gene3D" id="1.10.1040.10">
    <property type="entry name" value="N-(1-d-carboxylethyl)-l-norvaline Dehydrogenase, domain 2"/>
    <property type="match status" value="1"/>
</dbReference>
<dbReference type="InterPro" id="IPR022694">
    <property type="entry name" value="3-OHacyl-CoA_DH"/>
</dbReference>
<dbReference type="InterPro" id="IPR013328">
    <property type="entry name" value="6PGD_dom2"/>
</dbReference>
<feature type="binding site" evidence="3">
    <location>
        <position position="134"/>
    </location>
    <ligand>
        <name>NAD(+)</name>
        <dbReference type="ChEBI" id="CHEBI:57540"/>
    </ligand>
</feature>
<dbReference type="PIRSF" id="PIRSF000105">
    <property type="entry name" value="HCDH"/>
    <property type="match status" value="1"/>
</dbReference>
<gene>
    <name evidence="6" type="ORF">BLA3211_01443</name>
</gene>